<dbReference type="PANTHER" id="PTHR43033:SF1">
    <property type="entry name" value="TRNA(ILE)-LYSIDINE SYNTHASE-RELATED"/>
    <property type="match status" value="1"/>
</dbReference>
<dbReference type="EMBL" id="AP035785">
    <property type="protein sequence ID" value="BFO70520.1"/>
    <property type="molecule type" value="Genomic_DNA"/>
</dbReference>
<accession>A0AB33IR28</accession>
<dbReference type="SUPFAM" id="SSF56037">
    <property type="entry name" value="PheT/TilS domain"/>
    <property type="match status" value="1"/>
</dbReference>
<dbReference type="EC" id="6.3.4.19" evidence="8"/>
<evidence type="ECO:0000313" key="10">
    <source>
        <dbReference type="EMBL" id="BFO70520.1"/>
    </source>
</evidence>
<evidence type="ECO:0000256" key="3">
    <source>
        <dbReference type="ARBA" id="ARBA00022598"/>
    </source>
</evidence>
<dbReference type="AlphaFoldDB" id="A0AB33IR28"/>
<proteinExistence type="inferred from homology"/>
<dbReference type="GO" id="GO:0005737">
    <property type="term" value="C:cytoplasm"/>
    <property type="evidence" value="ECO:0007669"/>
    <property type="project" value="UniProtKB-SubCell"/>
</dbReference>
<name>A0AB33IR28_9BACT</name>
<dbReference type="HAMAP" id="MF_01161">
    <property type="entry name" value="tRNA_Ile_lys_synt"/>
    <property type="match status" value="1"/>
</dbReference>
<evidence type="ECO:0000256" key="1">
    <source>
        <dbReference type="ARBA" id="ARBA00004496"/>
    </source>
</evidence>
<comment type="domain">
    <text evidence="8">The N-terminal region contains the highly conserved SGGXDS motif, predicted to be a P-loop motif involved in ATP binding.</text>
</comment>
<evidence type="ECO:0000256" key="2">
    <source>
        <dbReference type="ARBA" id="ARBA00022490"/>
    </source>
</evidence>
<comment type="subcellular location">
    <subcellularLocation>
        <location evidence="1 8">Cytoplasm</location>
    </subcellularLocation>
</comment>
<evidence type="ECO:0000259" key="9">
    <source>
        <dbReference type="SMART" id="SM00977"/>
    </source>
</evidence>
<keyword evidence="5 8" id="KW-0547">Nucleotide-binding</keyword>
<sequence length="452" mass="52316">MSKASGFFVNKIRDFIRHEQLLNHDGTYLVGLSGGPDSVALLRVLCELGYHVEAVHCNFHLRGEESMRDENFCLELCRELAVEFHTIHFDTHEYAKKYKISIEMAARQLRYNYFEQLLRDLDGQGICVAHHQDDSIETFFINLLRGTGLHGLTGIAPRNGHVLRPMLCVSRAEIIDFLTEIGQPYVVDSSNLESEYVRNKIRHQVLPLMENINPAFRKNMGRSLHYLYGAEKILDDTVRQAVGNVLVSRNDREVLISKAKLQDLFYSEFVLFQLLTEYFFSPIQIEEISRSLSSGVGKKWNSRGWELLIDREHLIISAVMPPSLRCNMKVPESGVYVWDEKKKFRFTECRYNENFVISREYNKATLDLAQIDYPLTIRYTKTGDRFIPFGMTGTKLVSDYLTDKKRTRFQKEAQLVVEDAKGRVVWLVGERTDNRFRVSPSTTTCLCIEILE</sequence>
<dbReference type="GO" id="GO:0006400">
    <property type="term" value="P:tRNA modification"/>
    <property type="evidence" value="ECO:0007669"/>
    <property type="project" value="UniProtKB-UniRule"/>
</dbReference>
<dbReference type="InterPro" id="IPR012795">
    <property type="entry name" value="tRNA_Ile_lys_synt_N"/>
</dbReference>
<dbReference type="NCBIfam" id="TIGR02432">
    <property type="entry name" value="lysidine_TilS_N"/>
    <property type="match status" value="1"/>
</dbReference>
<evidence type="ECO:0000256" key="5">
    <source>
        <dbReference type="ARBA" id="ARBA00022741"/>
    </source>
</evidence>
<dbReference type="NCBIfam" id="TIGR02433">
    <property type="entry name" value="lysidine_TilS_C"/>
    <property type="match status" value="1"/>
</dbReference>
<dbReference type="InterPro" id="IPR014729">
    <property type="entry name" value="Rossmann-like_a/b/a_fold"/>
</dbReference>
<comment type="similarity">
    <text evidence="8">Belongs to the tRNA(Ile)-lysidine synthase family.</text>
</comment>
<dbReference type="InterPro" id="IPR011063">
    <property type="entry name" value="TilS/TtcA_N"/>
</dbReference>
<dbReference type="CDD" id="cd01992">
    <property type="entry name" value="TilS_N"/>
    <property type="match status" value="1"/>
</dbReference>
<keyword evidence="3 8" id="KW-0436">Ligase</keyword>
<reference evidence="10" key="1">
    <citation type="submission" date="2024-07" db="EMBL/GenBank/DDBJ databases">
        <title>Complete genome sequence of Prevotella sp. YM-2024 GTC17253.</title>
        <authorList>
            <person name="Hayashi M."/>
            <person name="Muto Y."/>
            <person name="Tanaka K."/>
            <person name="Niwa H."/>
        </authorList>
    </citation>
    <scope>NUCLEOTIDE SEQUENCE</scope>
    <source>
        <strain evidence="10">GTC17253</strain>
    </source>
</reference>
<dbReference type="SUPFAM" id="SSF52402">
    <property type="entry name" value="Adenine nucleotide alpha hydrolases-like"/>
    <property type="match status" value="1"/>
</dbReference>
<dbReference type="SMART" id="SM00977">
    <property type="entry name" value="TilS_C"/>
    <property type="match status" value="1"/>
</dbReference>
<dbReference type="InterPro" id="IPR012094">
    <property type="entry name" value="tRNA_Ile_lys_synt"/>
</dbReference>
<dbReference type="Pfam" id="PF01171">
    <property type="entry name" value="ATP_bind_3"/>
    <property type="match status" value="1"/>
</dbReference>
<keyword evidence="4 8" id="KW-0819">tRNA processing</keyword>
<protein>
    <recommendedName>
        <fullName evidence="8">tRNA(Ile)-lysidine synthase</fullName>
        <ecNumber evidence="8">6.3.4.19</ecNumber>
    </recommendedName>
    <alternativeName>
        <fullName evidence="8">tRNA(Ile)-2-lysyl-cytidine synthase</fullName>
    </alternativeName>
    <alternativeName>
        <fullName evidence="8">tRNA(Ile)-lysidine synthetase</fullName>
    </alternativeName>
</protein>
<feature type="domain" description="Lysidine-tRNA(Ile) synthetase C-terminal" evidence="9">
    <location>
        <begin position="375"/>
        <end position="448"/>
    </location>
</feature>
<dbReference type="GO" id="GO:0032267">
    <property type="term" value="F:tRNA(Ile)-lysidine synthase activity"/>
    <property type="evidence" value="ECO:0007669"/>
    <property type="project" value="UniProtKB-EC"/>
</dbReference>
<keyword evidence="6 8" id="KW-0067">ATP-binding</keyword>
<evidence type="ECO:0000256" key="7">
    <source>
        <dbReference type="ARBA" id="ARBA00048539"/>
    </source>
</evidence>
<comment type="catalytic activity">
    <reaction evidence="7 8">
        <text>cytidine(34) in tRNA(Ile2) + L-lysine + ATP = lysidine(34) in tRNA(Ile2) + AMP + diphosphate + H(+)</text>
        <dbReference type="Rhea" id="RHEA:43744"/>
        <dbReference type="Rhea" id="RHEA-COMP:10625"/>
        <dbReference type="Rhea" id="RHEA-COMP:10670"/>
        <dbReference type="ChEBI" id="CHEBI:15378"/>
        <dbReference type="ChEBI" id="CHEBI:30616"/>
        <dbReference type="ChEBI" id="CHEBI:32551"/>
        <dbReference type="ChEBI" id="CHEBI:33019"/>
        <dbReference type="ChEBI" id="CHEBI:82748"/>
        <dbReference type="ChEBI" id="CHEBI:83665"/>
        <dbReference type="ChEBI" id="CHEBI:456215"/>
        <dbReference type="EC" id="6.3.4.19"/>
    </reaction>
</comment>
<evidence type="ECO:0000256" key="4">
    <source>
        <dbReference type="ARBA" id="ARBA00022694"/>
    </source>
</evidence>
<evidence type="ECO:0000256" key="8">
    <source>
        <dbReference type="HAMAP-Rule" id="MF_01161"/>
    </source>
</evidence>
<gene>
    <name evidence="8 10" type="primary">tilS</name>
    <name evidence="10" type="ORF">GTC17253_04860</name>
</gene>
<dbReference type="Gene3D" id="3.40.50.620">
    <property type="entry name" value="HUPs"/>
    <property type="match status" value="1"/>
</dbReference>
<keyword evidence="2 8" id="KW-0963">Cytoplasm</keyword>
<evidence type="ECO:0000256" key="6">
    <source>
        <dbReference type="ARBA" id="ARBA00022840"/>
    </source>
</evidence>
<dbReference type="GO" id="GO:0005524">
    <property type="term" value="F:ATP binding"/>
    <property type="evidence" value="ECO:0007669"/>
    <property type="project" value="UniProtKB-UniRule"/>
</dbReference>
<dbReference type="PANTHER" id="PTHR43033">
    <property type="entry name" value="TRNA(ILE)-LYSIDINE SYNTHASE-RELATED"/>
    <property type="match status" value="1"/>
</dbReference>
<comment type="function">
    <text evidence="8">Ligates lysine onto the cytidine present at position 34 of the AUA codon-specific tRNA(Ile) that contains the anticodon CAU, in an ATP-dependent manner. Cytidine is converted to lysidine, thus changing the amino acid specificity of the tRNA from methionine to isoleucine.</text>
</comment>
<organism evidence="10">
    <name type="scientific">Prevotella sp. GTC17253</name>
    <dbReference type="NCBI Taxonomy" id="3236793"/>
    <lineage>
        <taxon>Bacteria</taxon>
        <taxon>Pseudomonadati</taxon>
        <taxon>Bacteroidota</taxon>
        <taxon>Bacteroidia</taxon>
        <taxon>Bacteroidales</taxon>
        <taxon>Prevotellaceae</taxon>
        <taxon>Prevotella</taxon>
    </lineage>
</organism>
<feature type="binding site" evidence="8">
    <location>
        <begin position="33"/>
        <end position="38"/>
    </location>
    <ligand>
        <name>ATP</name>
        <dbReference type="ChEBI" id="CHEBI:30616"/>
    </ligand>
</feature>
<dbReference type="InterPro" id="IPR012796">
    <property type="entry name" value="Lysidine-tRNA-synth_C"/>
</dbReference>